<proteinExistence type="predicted"/>
<accession>A0ABQ7BQL5</accession>
<gene>
    <name evidence="2" type="ORF">DY000_02040122</name>
</gene>
<dbReference type="EMBL" id="QGKV02001507">
    <property type="protein sequence ID" value="KAF3534602.1"/>
    <property type="molecule type" value="Genomic_DNA"/>
</dbReference>
<dbReference type="Proteomes" id="UP000266723">
    <property type="component" value="Unassembled WGS sequence"/>
</dbReference>
<evidence type="ECO:0000313" key="2">
    <source>
        <dbReference type="EMBL" id="KAF3534602.1"/>
    </source>
</evidence>
<sequence length="96" mass="11423">MRRKTVPMNKVVWEFNGKDVITWETVARMKAQYPEWYSQFLPDETSNLDSGTNPLSYDLETSVPWSEMMVKDVRQQTLNQDTMETRKYSGKIPRER</sequence>
<comment type="caution">
    <text evidence="2">The sequence shown here is derived from an EMBL/GenBank/DDBJ whole genome shotgun (WGS) entry which is preliminary data.</text>
</comment>
<protein>
    <submittedName>
        <fullName evidence="2">Uncharacterized protein</fullName>
    </submittedName>
</protein>
<feature type="region of interest" description="Disordered" evidence="1">
    <location>
        <begin position="76"/>
        <end position="96"/>
    </location>
</feature>
<name>A0ABQ7BQL5_BRACR</name>
<evidence type="ECO:0000256" key="1">
    <source>
        <dbReference type="SAM" id="MobiDB-lite"/>
    </source>
</evidence>
<keyword evidence="3" id="KW-1185">Reference proteome</keyword>
<feature type="compositionally biased region" description="Basic and acidic residues" evidence="1">
    <location>
        <begin position="83"/>
        <end position="96"/>
    </location>
</feature>
<evidence type="ECO:0000313" key="3">
    <source>
        <dbReference type="Proteomes" id="UP000266723"/>
    </source>
</evidence>
<reference evidence="2 3" key="1">
    <citation type="journal article" date="2020" name="BMC Genomics">
        <title>Intraspecific diversification of the crop wild relative Brassica cretica Lam. using demographic model selection.</title>
        <authorList>
            <person name="Kioukis A."/>
            <person name="Michalopoulou V.A."/>
            <person name="Briers L."/>
            <person name="Pirintsos S."/>
            <person name="Studholme D.J."/>
            <person name="Pavlidis P."/>
            <person name="Sarris P.F."/>
        </authorList>
    </citation>
    <scope>NUCLEOTIDE SEQUENCE [LARGE SCALE GENOMIC DNA]</scope>
    <source>
        <strain evidence="3">cv. PFS-1207/04</strain>
    </source>
</reference>
<organism evidence="2 3">
    <name type="scientific">Brassica cretica</name>
    <name type="common">Mustard</name>
    <dbReference type="NCBI Taxonomy" id="69181"/>
    <lineage>
        <taxon>Eukaryota</taxon>
        <taxon>Viridiplantae</taxon>
        <taxon>Streptophyta</taxon>
        <taxon>Embryophyta</taxon>
        <taxon>Tracheophyta</taxon>
        <taxon>Spermatophyta</taxon>
        <taxon>Magnoliopsida</taxon>
        <taxon>eudicotyledons</taxon>
        <taxon>Gunneridae</taxon>
        <taxon>Pentapetalae</taxon>
        <taxon>rosids</taxon>
        <taxon>malvids</taxon>
        <taxon>Brassicales</taxon>
        <taxon>Brassicaceae</taxon>
        <taxon>Brassiceae</taxon>
        <taxon>Brassica</taxon>
    </lineage>
</organism>